<sequence length="125" mass="14857">MSSKIKKPSKKTLRNKADKLIQEYVRKQYQLCLVCESRVTVGHHFITKKNSNALRYYLPNIIPLCQKCHCLVHCQPHLVEPRIVLTMGAEWYDDLMEVKRQGVKENIDWYKINIEMLELKLEEIK</sequence>
<accession>A0A6M3IWI0</accession>
<evidence type="ECO:0000313" key="1">
    <source>
        <dbReference type="EMBL" id="QJA61634.1"/>
    </source>
</evidence>
<dbReference type="AlphaFoldDB" id="A0A6M3IWI0"/>
<name>A0A6M3IWI0_9ZZZZ</name>
<protein>
    <submittedName>
        <fullName evidence="1">Uncharacterized protein</fullName>
    </submittedName>
</protein>
<organism evidence="1">
    <name type="scientific">viral metagenome</name>
    <dbReference type="NCBI Taxonomy" id="1070528"/>
    <lineage>
        <taxon>unclassified sequences</taxon>
        <taxon>metagenomes</taxon>
        <taxon>organismal metagenomes</taxon>
    </lineage>
</organism>
<reference evidence="1" key="1">
    <citation type="submission" date="2020-03" db="EMBL/GenBank/DDBJ databases">
        <title>The deep terrestrial virosphere.</title>
        <authorList>
            <person name="Holmfeldt K."/>
            <person name="Nilsson E."/>
            <person name="Simone D."/>
            <person name="Lopez-Fernandez M."/>
            <person name="Wu X."/>
            <person name="de Brujin I."/>
            <person name="Lundin D."/>
            <person name="Andersson A."/>
            <person name="Bertilsson S."/>
            <person name="Dopson M."/>
        </authorList>
    </citation>
    <scope>NUCLEOTIDE SEQUENCE</scope>
    <source>
        <strain evidence="1">MM415B00904</strain>
    </source>
</reference>
<gene>
    <name evidence="1" type="ORF">MM415B00904_0002</name>
</gene>
<dbReference type="EMBL" id="MT141448">
    <property type="protein sequence ID" value="QJA61634.1"/>
    <property type="molecule type" value="Genomic_DNA"/>
</dbReference>
<proteinExistence type="predicted"/>